<organism evidence="7 8">
    <name type="scientific">Chytriomyces confervae</name>
    <dbReference type="NCBI Taxonomy" id="246404"/>
    <lineage>
        <taxon>Eukaryota</taxon>
        <taxon>Fungi</taxon>
        <taxon>Fungi incertae sedis</taxon>
        <taxon>Chytridiomycota</taxon>
        <taxon>Chytridiomycota incertae sedis</taxon>
        <taxon>Chytridiomycetes</taxon>
        <taxon>Chytridiales</taxon>
        <taxon>Chytriomycetaceae</taxon>
        <taxon>Chytriomyces</taxon>
    </lineage>
</organism>
<evidence type="ECO:0000256" key="5">
    <source>
        <dbReference type="SAM" id="MobiDB-lite"/>
    </source>
</evidence>
<sequence>MKNRSASNTSQTQTRTLEQLIARVMRTQDESKRREATALATRMLSNHRCSAPNEAGIEQQCKGLALKWRLFGHDSRADALALSVSQCLAAPRNGRRNSSADSLNSFATHHALSFLLHMANSDARVHSSDADDLAVSLLRAETAKREASLQSAQSQWAAILEDDPLPTSEDHWKIVDYAADSDSDWDIDTVDKKAPSEKPPSQVPIPSESENADDTLVAINANDAFFVPFPDAKLLQSAELDELIESQFWNLGRGQNCSVPETKFDINSHNSLTPSIASHQTKNEPFFSVPVATTNYVTEAVVIREILFVLSGLPAELFKISEPDQIVSPNMAACLQHMTVPMLESVLEKFAQIGTSIMRLNSFVERTSSTDSINEPLSKRLFQPCLEAFGSVVQDSLRNFQAWVVDQQIVYANSDDIIDDDQTQAIPSILSLYETTLEMAGPLFQLQEILKKIDPSPKSVTMRHIVDEVFECVLRDQGAFDGVAFKRSLFILVRVLVPWFKAVETWWLDGIVTCGLGVECNPAISIRTEEFWSKKFSLASPPRCLAAVFPIVLATGKCLLTLRELNQELIVSVLDDLRRGLFKSVLQHLSTLMGLTSIESDALSNLLATANDSVIPNLPEALQLESEGLLLFPMISLSEVRRPAFDHLNMPSFVEYPSEEESWIAETAKRSFDKSQLWRPLEENLERSMEYALMPKFEAVGRLLTRELLGERCNILGHFRMLHSVFLMTCGAVMKPMSIAVAEKIKSGELWHRPGILQAAFVACVAALDCGEDDFGGLPLEEHDRIIFSVDETIASEVKRLVKKGQQDGALYRLNAKSAECIKINYEVIQPAVEGFMASVPDFYDLEKLKNHHLAFVTDICNHFFLVNEKAVPILRSIRKCLDICLKFSDACIHFDEKVRLIRSGKYVPPLSSPTDGQNRTLSVDEISPTSSPISSPKLSNKPLPTKSRTTSANAVVGSPKRTSKLSHSGSFAARPVSPRTETAAARLKAGALASRSGLAARSVPAFGLNEKLRRKMDLEQADIYLEEEGVLFEREIEPLHATFEELERFIAQQIVSLSSHGMPKLAYLGVYLMK</sequence>
<evidence type="ECO:0000256" key="2">
    <source>
        <dbReference type="ARBA" id="ARBA00022701"/>
    </source>
</evidence>
<feature type="domain" description="Gamma tubulin complex component protein N-terminal" evidence="6">
    <location>
        <begin position="303"/>
        <end position="568"/>
    </location>
</feature>
<dbReference type="OrthoDB" id="2130266at2759"/>
<feature type="region of interest" description="Disordered" evidence="5">
    <location>
        <begin position="186"/>
        <end position="209"/>
    </location>
</feature>
<dbReference type="Gene3D" id="1.20.120.1900">
    <property type="entry name" value="Gamma-tubulin complex, C-terminal domain"/>
    <property type="match status" value="1"/>
</dbReference>
<dbReference type="GO" id="GO:0043015">
    <property type="term" value="F:gamma-tubulin binding"/>
    <property type="evidence" value="ECO:0007669"/>
    <property type="project" value="InterPro"/>
</dbReference>
<dbReference type="InterPro" id="IPR041470">
    <property type="entry name" value="GCP_N"/>
</dbReference>
<dbReference type="EMBL" id="QEAP01000005">
    <property type="protein sequence ID" value="TPX78355.1"/>
    <property type="molecule type" value="Genomic_DNA"/>
</dbReference>
<dbReference type="STRING" id="246404.A0A507FSC6"/>
<feature type="compositionally biased region" description="Low complexity" evidence="5">
    <location>
        <begin position="927"/>
        <end position="948"/>
    </location>
</feature>
<gene>
    <name evidence="7" type="ORF">CcCBS67573_g00348</name>
</gene>
<dbReference type="GO" id="GO:0000922">
    <property type="term" value="C:spindle pole"/>
    <property type="evidence" value="ECO:0007669"/>
    <property type="project" value="InterPro"/>
</dbReference>
<dbReference type="GO" id="GO:0000930">
    <property type="term" value="C:gamma-tubulin complex"/>
    <property type="evidence" value="ECO:0007669"/>
    <property type="project" value="TreeGrafter"/>
</dbReference>
<dbReference type="AlphaFoldDB" id="A0A507FSC6"/>
<comment type="subcellular location">
    <subcellularLocation>
        <location evidence="4">Cytoplasm</location>
        <location evidence="4">Cytoskeleton</location>
        <location evidence="4">Microtubule organizing center</location>
    </subcellularLocation>
</comment>
<keyword evidence="1 4" id="KW-0963">Cytoplasm</keyword>
<keyword evidence="8" id="KW-1185">Reference proteome</keyword>
<proteinExistence type="inferred from homology"/>
<dbReference type="Proteomes" id="UP000320333">
    <property type="component" value="Unassembled WGS sequence"/>
</dbReference>
<keyword evidence="2 4" id="KW-0493">Microtubule</keyword>
<dbReference type="GO" id="GO:0007020">
    <property type="term" value="P:microtubule nucleation"/>
    <property type="evidence" value="ECO:0007669"/>
    <property type="project" value="InterPro"/>
</dbReference>
<dbReference type="GO" id="GO:0051225">
    <property type="term" value="P:spindle assembly"/>
    <property type="evidence" value="ECO:0007669"/>
    <property type="project" value="TreeGrafter"/>
</dbReference>
<dbReference type="GO" id="GO:0000278">
    <property type="term" value="P:mitotic cell cycle"/>
    <property type="evidence" value="ECO:0007669"/>
    <property type="project" value="TreeGrafter"/>
</dbReference>
<evidence type="ECO:0000256" key="3">
    <source>
        <dbReference type="ARBA" id="ARBA00023212"/>
    </source>
</evidence>
<dbReference type="InterPro" id="IPR042241">
    <property type="entry name" value="GCP_C_sf"/>
</dbReference>
<dbReference type="PANTHER" id="PTHR19302:SF33">
    <property type="entry name" value="GAMMA-TUBULIN COMPLEX COMPONENT 5"/>
    <property type="match status" value="1"/>
</dbReference>
<evidence type="ECO:0000259" key="6">
    <source>
        <dbReference type="Pfam" id="PF17681"/>
    </source>
</evidence>
<dbReference type="GO" id="GO:0005874">
    <property type="term" value="C:microtubule"/>
    <property type="evidence" value="ECO:0007669"/>
    <property type="project" value="UniProtKB-KW"/>
</dbReference>
<name>A0A507FSC6_9FUNG</name>
<dbReference type="PANTHER" id="PTHR19302">
    <property type="entry name" value="GAMMA TUBULIN COMPLEX PROTEIN"/>
    <property type="match status" value="1"/>
</dbReference>
<evidence type="ECO:0000256" key="4">
    <source>
        <dbReference type="RuleBase" id="RU363050"/>
    </source>
</evidence>
<protein>
    <recommendedName>
        <fullName evidence="4">Spindle pole body component</fullName>
    </recommendedName>
</protein>
<feature type="compositionally biased region" description="Polar residues" evidence="5">
    <location>
        <begin position="913"/>
        <end position="922"/>
    </location>
</feature>
<comment type="similarity">
    <text evidence="4">Belongs to the TUBGCP family.</text>
</comment>
<keyword evidence="3 4" id="KW-0206">Cytoskeleton</keyword>
<dbReference type="GO" id="GO:0051011">
    <property type="term" value="F:microtubule minus-end binding"/>
    <property type="evidence" value="ECO:0007669"/>
    <property type="project" value="TreeGrafter"/>
</dbReference>
<feature type="region of interest" description="Disordered" evidence="5">
    <location>
        <begin position="910"/>
        <end position="978"/>
    </location>
</feature>
<dbReference type="GO" id="GO:0031122">
    <property type="term" value="P:cytoplasmic microtubule organization"/>
    <property type="evidence" value="ECO:0007669"/>
    <property type="project" value="TreeGrafter"/>
</dbReference>
<comment type="caution">
    <text evidence="7">The sequence shown here is derived from an EMBL/GenBank/DDBJ whole genome shotgun (WGS) entry which is preliminary data.</text>
</comment>
<evidence type="ECO:0000256" key="1">
    <source>
        <dbReference type="ARBA" id="ARBA00022490"/>
    </source>
</evidence>
<evidence type="ECO:0000313" key="8">
    <source>
        <dbReference type="Proteomes" id="UP000320333"/>
    </source>
</evidence>
<reference evidence="7 8" key="1">
    <citation type="journal article" date="2019" name="Sci. Rep.">
        <title>Comparative genomics of chytrid fungi reveal insights into the obligate biotrophic and pathogenic lifestyle of Synchytrium endobioticum.</title>
        <authorList>
            <person name="van de Vossenberg B.T.L.H."/>
            <person name="Warris S."/>
            <person name="Nguyen H.D.T."/>
            <person name="van Gent-Pelzer M.P.E."/>
            <person name="Joly D.L."/>
            <person name="van de Geest H.C."/>
            <person name="Bonants P.J.M."/>
            <person name="Smith D.S."/>
            <person name="Levesque C.A."/>
            <person name="van der Lee T.A.J."/>
        </authorList>
    </citation>
    <scope>NUCLEOTIDE SEQUENCE [LARGE SCALE GENOMIC DNA]</scope>
    <source>
        <strain evidence="7 8">CBS 675.73</strain>
    </source>
</reference>
<dbReference type="InterPro" id="IPR007259">
    <property type="entry name" value="GCP"/>
</dbReference>
<dbReference type="GO" id="GO:0051321">
    <property type="term" value="P:meiotic cell cycle"/>
    <property type="evidence" value="ECO:0007669"/>
    <property type="project" value="TreeGrafter"/>
</dbReference>
<evidence type="ECO:0000313" key="7">
    <source>
        <dbReference type="EMBL" id="TPX78355.1"/>
    </source>
</evidence>
<dbReference type="Pfam" id="PF17681">
    <property type="entry name" value="GCP_N_terminal"/>
    <property type="match status" value="1"/>
</dbReference>
<accession>A0A507FSC6</accession>